<evidence type="ECO:0000313" key="9">
    <source>
        <dbReference type="EMBL" id="MUH73690.1"/>
    </source>
</evidence>
<reference evidence="9 10" key="1">
    <citation type="submission" date="2019-11" db="EMBL/GenBank/DDBJ databases">
        <title>P. haliotis isolates from Z. marina roots.</title>
        <authorList>
            <person name="Cohen M."/>
            <person name="Jospin G."/>
            <person name="Eisen J.A."/>
            <person name="Coil D.A."/>
        </authorList>
    </citation>
    <scope>NUCLEOTIDE SEQUENCE [LARGE SCALE GENOMIC DNA]</scope>
    <source>
        <strain evidence="9 10">UCD-MCMsp1aY</strain>
    </source>
</reference>
<feature type="transmembrane region" description="Helical" evidence="8">
    <location>
        <begin position="304"/>
        <end position="323"/>
    </location>
</feature>
<keyword evidence="4 8" id="KW-0812">Transmembrane</keyword>
<dbReference type="InterPro" id="IPR013426">
    <property type="entry name" value="EpsH-like"/>
</dbReference>
<evidence type="ECO:0000256" key="5">
    <source>
        <dbReference type="ARBA" id="ARBA00022801"/>
    </source>
</evidence>
<keyword evidence="10" id="KW-1185">Reference proteome</keyword>
<dbReference type="Pfam" id="PF09721">
    <property type="entry name" value="Exosortase_EpsH"/>
    <property type="match status" value="1"/>
</dbReference>
<dbReference type="GO" id="GO:0006508">
    <property type="term" value="P:proteolysis"/>
    <property type="evidence" value="ECO:0007669"/>
    <property type="project" value="UniProtKB-KW"/>
</dbReference>
<evidence type="ECO:0000313" key="10">
    <source>
        <dbReference type="Proteomes" id="UP000439994"/>
    </source>
</evidence>
<dbReference type="RefSeq" id="WP_155697095.1">
    <property type="nucleotide sequence ID" value="NZ_WOCD01000005.1"/>
</dbReference>
<dbReference type="Proteomes" id="UP000439994">
    <property type="component" value="Unassembled WGS sequence"/>
</dbReference>
<feature type="transmembrane region" description="Helical" evidence="8">
    <location>
        <begin position="189"/>
        <end position="208"/>
    </location>
</feature>
<evidence type="ECO:0000256" key="8">
    <source>
        <dbReference type="SAM" id="Phobius"/>
    </source>
</evidence>
<evidence type="ECO:0000256" key="6">
    <source>
        <dbReference type="ARBA" id="ARBA00022989"/>
    </source>
</evidence>
<keyword evidence="5 9" id="KW-0378">Hydrolase</keyword>
<keyword evidence="7 8" id="KW-0472">Membrane</keyword>
<dbReference type="InterPro" id="IPR026392">
    <property type="entry name" value="Exo/Archaeosortase_dom"/>
</dbReference>
<dbReference type="EMBL" id="WOCD01000005">
    <property type="protein sequence ID" value="MUH73690.1"/>
    <property type="molecule type" value="Genomic_DNA"/>
</dbReference>
<evidence type="ECO:0000256" key="2">
    <source>
        <dbReference type="ARBA" id="ARBA00022475"/>
    </source>
</evidence>
<evidence type="ECO:0000256" key="7">
    <source>
        <dbReference type="ARBA" id="ARBA00023136"/>
    </source>
</evidence>
<dbReference type="NCBIfam" id="TIGR02602">
    <property type="entry name" value="8TM_EpsH"/>
    <property type="match status" value="1"/>
</dbReference>
<dbReference type="InterPro" id="IPR017540">
    <property type="entry name" value="Exosortase-1"/>
</dbReference>
<keyword evidence="2" id="KW-1003">Cell membrane</keyword>
<dbReference type="InterPro" id="IPR019127">
    <property type="entry name" value="Exosortase"/>
</dbReference>
<sequence length="513" mass="57009">MDILNTLRTNKTMQRAIIESALLITFLVILYIETVADMVHLWLNSETYSHGLFIIPLTAVLIFARLNRNPIKNNTSQPLAALGILFFSACWLVSELAQINLLAQLSLMAIIPFVVWTLYGFKALWQLKSALLFLFLAVPAGDFLIPHLQQITAALSIAMIEFFGIPVYSDGLYISIPAGNFLVAEACSGIRFLISSITIAVFYALLYIDSYKRRVVMILSGVLVPILANGMRVFMIIVIAHLGNMEAATGFDHIVYGWVFFSFVMIMLIWLGNALCDQTSSQFNSPVTNQPLTNSPVTNKPRPLAYAVVAVALSIAPFTQYLITQAQPVVGQQSQNAGSAEGANAEKVQSINDLYKIGAGQNSASHWAVYFPTADNIQVAALPSNNKVTAYKVEYVTEGGDKELINFENRLFNPDRWSLKSQRKVPLTINRQTVTVQHTKIVNLGTKQRNILLVYKTGEFTSANQWQIKGHQVINKLLQTDFGGQALIISAEQTEVSEAQLLEYFSQFIQQEQ</sequence>
<accession>A0A6N8FFD2</accession>
<comment type="caution">
    <text evidence="9">The sequence shown here is derived from an EMBL/GenBank/DDBJ whole genome shotgun (WGS) entry which is preliminary data.</text>
</comment>
<organism evidence="9 10">
    <name type="scientific">Psychrosphaera haliotis</name>
    <dbReference type="NCBI Taxonomy" id="555083"/>
    <lineage>
        <taxon>Bacteria</taxon>
        <taxon>Pseudomonadati</taxon>
        <taxon>Pseudomonadota</taxon>
        <taxon>Gammaproteobacteria</taxon>
        <taxon>Alteromonadales</taxon>
        <taxon>Pseudoalteromonadaceae</taxon>
        <taxon>Psychrosphaera</taxon>
    </lineage>
</organism>
<dbReference type="NCBIfam" id="TIGR04178">
    <property type="entry name" value="exo_archaeo"/>
    <property type="match status" value="1"/>
</dbReference>
<proteinExistence type="predicted"/>
<name>A0A6N8FFD2_9GAMM</name>
<dbReference type="EC" id="3.4.22.-" evidence="9"/>
<comment type="subcellular location">
    <subcellularLocation>
        <location evidence="1">Cell membrane</location>
        <topology evidence="1">Multi-pass membrane protein</topology>
    </subcellularLocation>
</comment>
<feature type="transmembrane region" description="Helical" evidence="8">
    <location>
        <begin position="123"/>
        <end position="144"/>
    </location>
</feature>
<feature type="transmembrane region" description="Helical" evidence="8">
    <location>
        <begin position="151"/>
        <end position="169"/>
    </location>
</feature>
<feature type="transmembrane region" description="Helical" evidence="8">
    <location>
        <begin position="48"/>
        <end position="67"/>
    </location>
</feature>
<dbReference type="AlphaFoldDB" id="A0A6N8FFD2"/>
<feature type="transmembrane region" description="Helical" evidence="8">
    <location>
        <begin position="215"/>
        <end position="242"/>
    </location>
</feature>
<dbReference type="NCBIfam" id="TIGR03109">
    <property type="entry name" value="exosort_XrtA"/>
    <property type="match status" value="1"/>
</dbReference>
<protein>
    <submittedName>
        <fullName evidence="9">Exosortase A</fullName>
        <ecNumber evidence="9">3.4.22.-</ecNumber>
    </submittedName>
</protein>
<evidence type="ECO:0000256" key="1">
    <source>
        <dbReference type="ARBA" id="ARBA00004651"/>
    </source>
</evidence>
<dbReference type="GO" id="GO:0005886">
    <property type="term" value="C:plasma membrane"/>
    <property type="evidence" value="ECO:0007669"/>
    <property type="project" value="UniProtKB-SubCell"/>
</dbReference>
<dbReference type="OrthoDB" id="9797363at2"/>
<feature type="transmembrane region" description="Helical" evidence="8">
    <location>
        <begin position="21"/>
        <end position="42"/>
    </location>
</feature>
<feature type="transmembrane region" description="Helical" evidence="8">
    <location>
        <begin position="254"/>
        <end position="276"/>
    </location>
</feature>
<gene>
    <name evidence="9" type="primary">xrtA</name>
    <name evidence="9" type="ORF">GNP35_15055</name>
</gene>
<feature type="transmembrane region" description="Helical" evidence="8">
    <location>
        <begin position="79"/>
        <end position="103"/>
    </location>
</feature>
<evidence type="ECO:0000256" key="3">
    <source>
        <dbReference type="ARBA" id="ARBA00022670"/>
    </source>
</evidence>
<dbReference type="GO" id="GO:0008233">
    <property type="term" value="F:peptidase activity"/>
    <property type="evidence" value="ECO:0007669"/>
    <property type="project" value="UniProtKB-KW"/>
</dbReference>
<keyword evidence="6 8" id="KW-1133">Transmembrane helix</keyword>
<keyword evidence="3" id="KW-0645">Protease</keyword>
<evidence type="ECO:0000256" key="4">
    <source>
        <dbReference type="ARBA" id="ARBA00022692"/>
    </source>
</evidence>